<dbReference type="Proteomes" id="UP000641152">
    <property type="component" value="Unassembled WGS sequence"/>
</dbReference>
<evidence type="ECO:0000313" key="2">
    <source>
        <dbReference type="Proteomes" id="UP000641152"/>
    </source>
</evidence>
<organism evidence="1 2">
    <name type="scientific">Methylomonas fluvii</name>
    <dbReference type="NCBI Taxonomy" id="1854564"/>
    <lineage>
        <taxon>Bacteria</taxon>
        <taxon>Pseudomonadati</taxon>
        <taxon>Pseudomonadota</taxon>
        <taxon>Gammaproteobacteria</taxon>
        <taxon>Methylococcales</taxon>
        <taxon>Methylococcaceae</taxon>
        <taxon>Methylomonas</taxon>
    </lineage>
</organism>
<evidence type="ECO:0000313" key="1">
    <source>
        <dbReference type="EMBL" id="MBD9361506.1"/>
    </source>
</evidence>
<dbReference type="Pfam" id="PF13148">
    <property type="entry name" value="DUF3987"/>
    <property type="match status" value="1"/>
</dbReference>
<sequence>MVEHFGKFRSLMPGLALIFHCIDIADGKASGNVSAAAARLAVDWCKYLESHARRIYAMAESPEHEAAVRLADKIKAKALPSPFTCKAVYDKGWHGLKDRHEVDAACNILIDENWLNMERKPATGSLVNAGVESYGLSEKTTIASHESPLTVGFCIRHALHKS</sequence>
<dbReference type="InterPro" id="IPR025048">
    <property type="entry name" value="DUF3987"/>
</dbReference>
<protein>
    <submittedName>
        <fullName evidence="1">DUF3987 domain-containing protein</fullName>
    </submittedName>
</protein>
<proteinExistence type="predicted"/>
<dbReference type="RefSeq" id="WP_192394320.1">
    <property type="nucleotide sequence ID" value="NZ_CAJHIU010000002.1"/>
</dbReference>
<accession>A0ABR9DF53</accession>
<comment type="caution">
    <text evidence="1">The sequence shown here is derived from an EMBL/GenBank/DDBJ whole genome shotgun (WGS) entry which is preliminary data.</text>
</comment>
<dbReference type="EMBL" id="JACXST010000002">
    <property type="protein sequence ID" value="MBD9361506.1"/>
    <property type="molecule type" value="Genomic_DNA"/>
</dbReference>
<reference evidence="1 2" key="1">
    <citation type="submission" date="2020-09" db="EMBL/GenBank/DDBJ databases">
        <title>Methylomonas albis sp. nov. and Methylomonas fluvii sp. nov.: Two cold-adapted methanotrophs from the River Elbe and an amended description of Methylovulum psychrotolerans strain Eb1.</title>
        <authorList>
            <person name="Bussmann I.K."/>
            <person name="Klings K.-W."/>
            <person name="Warnstedt J."/>
            <person name="Hoppert M."/>
            <person name="Saborowski A."/>
            <person name="Horn F."/>
            <person name="Liebner S."/>
        </authorList>
    </citation>
    <scope>NUCLEOTIDE SEQUENCE [LARGE SCALE GENOMIC DNA]</scope>
    <source>
        <strain evidence="1 2">EbB</strain>
    </source>
</reference>
<name>A0ABR9DF53_9GAMM</name>
<keyword evidence="2" id="KW-1185">Reference proteome</keyword>
<gene>
    <name evidence="1" type="ORF">EBB_13400</name>
</gene>